<protein>
    <submittedName>
        <fullName evidence="2">Uncharacterized protein</fullName>
    </submittedName>
</protein>
<reference evidence="2" key="1">
    <citation type="submission" date="2021-07" db="EMBL/GenBank/DDBJ databases">
        <authorList>
            <person name="Branca A.L. A."/>
        </authorList>
    </citation>
    <scope>NUCLEOTIDE SEQUENCE</scope>
</reference>
<sequence length="105" mass="11834">MGWNTMSSNNMLPQEAYSDLLSFTFDGPKPYNQNQPLFIDAEDPSRSFTAAQFRQLVRTLIAGLKAHNVQPGDCVLLHLGNSVSKREREKKKGPLKSEIRNTILD</sequence>
<dbReference type="SUPFAM" id="SSF56801">
    <property type="entry name" value="Acetyl-CoA synthetase-like"/>
    <property type="match status" value="1"/>
</dbReference>
<proteinExistence type="predicted"/>
<feature type="compositionally biased region" description="Basic and acidic residues" evidence="1">
    <location>
        <begin position="86"/>
        <end position="99"/>
    </location>
</feature>
<name>A0A9W4I6M2_PENNA</name>
<dbReference type="InterPro" id="IPR042099">
    <property type="entry name" value="ANL_N_sf"/>
</dbReference>
<feature type="region of interest" description="Disordered" evidence="1">
    <location>
        <begin position="86"/>
        <end position="105"/>
    </location>
</feature>
<comment type="caution">
    <text evidence="2">The sequence shown here is derived from an EMBL/GenBank/DDBJ whole genome shotgun (WGS) entry which is preliminary data.</text>
</comment>
<evidence type="ECO:0000313" key="3">
    <source>
        <dbReference type="Proteomes" id="UP001153461"/>
    </source>
</evidence>
<dbReference type="Proteomes" id="UP001153461">
    <property type="component" value="Unassembled WGS sequence"/>
</dbReference>
<accession>A0A9W4I6M2</accession>
<gene>
    <name evidence="2" type="ORF">PNAL_LOCUS8280</name>
</gene>
<dbReference type="Gene3D" id="3.40.50.12780">
    <property type="entry name" value="N-terminal domain of ligase-like"/>
    <property type="match status" value="1"/>
</dbReference>
<organism evidence="2 3">
    <name type="scientific">Penicillium nalgiovense</name>
    <dbReference type="NCBI Taxonomy" id="60175"/>
    <lineage>
        <taxon>Eukaryota</taxon>
        <taxon>Fungi</taxon>
        <taxon>Dikarya</taxon>
        <taxon>Ascomycota</taxon>
        <taxon>Pezizomycotina</taxon>
        <taxon>Eurotiomycetes</taxon>
        <taxon>Eurotiomycetidae</taxon>
        <taxon>Eurotiales</taxon>
        <taxon>Aspergillaceae</taxon>
        <taxon>Penicillium</taxon>
    </lineage>
</organism>
<dbReference type="OrthoDB" id="6509636at2759"/>
<dbReference type="EMBL" id="CAJVNV010000554">
    <property type="protein sequence ID" value="CAG8232068.1"/>
    <property type="molecule type" value="Genomic_DNA"/>
</dbReference>
<evidence type="ECO:0000313" key="2">
    <source>
        <dbReference type="EMBL" id="CAG8232068.1"/>
    </source>
</evidence>
<dbReference type="AlphaFoldDB" id="A0A9W4I6M2"/>
<evidence type="ECO:0000256" key="1">
    <source>
        <dbReference type="SAM" id="MobiDB-lite"/>
    </source>
</evidence>